<feature type="domain" description="PRTase-CE" evidence="1">
    <location>
        <begin position="180"/>
        <end position="346"/>
    </location>
</feature>
<protein>
    <recommendedName>
        <fullName evidence="1">PRTase-CE domain-containing protein</fullName>
    </recommendedName>
</protein>
<evidence type="ECO:0000313" key="2">
    <source>
        <dbReference type="EMBL" id="MFD2480041.1"/>
    </source>
</evidence>
<comment type="caution">
    <text evidence="2">The sequence shown here is derived from an EMBL/GenBank/DDBJ whole genome shotgun (WGS) entry which is preliminary data.</text>
</comment>
<sequence length="391" mass="44259">MRSDDPRGPFPDYAAPYWDDLDIATLADEQLVSKLHLLDNLEVSSPYRGTSVPVWRRIWRSLEWLDRAGPLPASWKHAALYLFANTVYLPQVLLNDAWRALYLDLCEGEFGLEHIAARQTVLSRCHFFENDPNAMTSVFCHVNGIEGRLDNQRQQRVDGVDKLADVLLDLLNPAKSDSARSMLATMVAKSHWVLLVDKSLSGHSVVSDLRRLILARGLAEQSGLSVPRIVVLCQVLTSRAEHSLRDLVAELRVDGISWHKAVYFDDRHSVTHPDTTLILDPSLRTSALELCQWFAEHFLIPDRRLDRMRDRSGDNLEYGYRGCGLTLVDHANCPTDSLPIFWYSSEPGAEIPYAGPYIRVHSRIGNQSAEPSSAKWTTIAERPEIIEALRR</sequence>
<dbReference type="EMBL" id="JBHUKQ010000006">
    <property type="protein sequence ID" value="MFD2480041.1"/>
    <property type="molecule type" value="Genomic_DNA"/>
</dbReference>
<gene>
    <name evidence="2" type="ORF">ACFSUT_07140</name>
</gene>
<accession>A0ABW5HTQ2</accession>
<dbReference type="Pfam" id="PF24390">
    <property type="entry name" value="PRTase-CE"/>
    <property type="match status" value="1"/>
</dbReference>
<dbReference type="Proteomes" id="UP001597542">
    <property type="component" value="Unassembled WGS sequence"/>
</dbReference>
<dbReference type="InterPro" id="IPR056920">
    <property type="entry name" value="PRTase-CE"/>
</dbReference>
<keyword evidence="3" id="KW-1185">Reference proteome</keyword>
<evidence type="ECO:0000313" key="3">
    <source>
        <dbReference type="Proteomes" id="UP001597542"/>
    </source>
</evidence>
<organism evidence="2 3">
    <name type="scientific">Amycolatopsis albidoflavus</name>
    <dbReference type="NCBI Taxonomy" id="102226"/>
    <lineage>
        <taxon>Bacteria</taxon>
        <taxon>Bacillati</taxon>
        <taxon>Actinomycetota</taxon>
        <taxon>Actinomycetes</taxon>
        <taxon>Pseudonocardiales</taxon>
        <taxon>Pseudonocardiaceae</taxon>
        <taxon>Amycolatopsis</taxon>
    </lineage>
</organism>
<evidence type="ECO:0000259" key="1">
    <source>
        <dbReference type="Pfam" id="PF24390"/>
    </source>
</evidence>
<dbReference type="RefSeq" id="WP_344286696.1">
    <property type="nucleotide sequence ID" value="NZ_BAAAHV010000027.1"/>
</dbReference>
<proteinExistence type="predicted"/>
<reference evidence="3" key="1">
    <citation type="journal article" date="2019" name="Int. J. Syst. Evol. Microbiol.">
        <title>The Global Catalogue of Microorganisms (GCM) 10K type strain sequencing project: providing services to taxonomists for standard genome sequencing and annotation.</title>
        <authorList>
            <consortium name="The Broad Institute Genomics Platform"/>
            <consortium name="The Broad Institute Genome Sequencing Center for Infectious Disease"/>
            <person name="Wu L."/>
            <person name="Ma J."/>
        </authorList>
    </citation>
    <scope>NUCLEOTIDE SEQUENCE [LARGE SCALE GENOMIC DNA]</scope>
    <source>
        <strain evidence="3">CGMCC 4.7638</strain>
    </source>
</reference>
<name>A0ABW5HTQ2_9PSEU</name>